<name>K2FVN9_9BACT</name>
<dbReference type="PANTHER" id="PTHR30258">
    <property type="entry name" value="TYPE II SECRETION SYSTEM PROTEIN GSPE-RELATED"/>
    <property type="match status" value="1"/>
</dbReference>
<reference evidence="5" key="1">
    <citation type="journal article" date="2012" name="Science">
        <title>Fermentation, hydrogen, and sulfur metabolism in multiple uncultivated bacterial phyla.</title>
        <authorList>
            <person name="Wrighton K.C."/>
            <person name="Thomas B.C."/>
            <person name="Sharon I."/>
            <person name="Miller C.S."/>
            <person name="Castelle C.J."/>
            <person name="VerBerkmoes N.C."/>
            <person name="Wilkins M.J."/>
            <person name="Hettich R.L."/>
            <person name="Lipton M.S."/>
            <person name="Williams K.H."/>
            <person name="Long P.E."/>
            <person name="Banfield J.F."/>
        </authorList>
    </citation>
    <scope>NUCLEOTIDE SEQUENCE [LARGE SCALE GENOMIC DNA]</scope>
</reference>
<keyword evidence="3" id="KW-0067">ATP-binding</keyword>
<proteinExistence type="inferred from homology"/>
<dbReference type="SUPFAM" id="SSF52540">
    <property type="entry name" value="P-loop containing nucleoside triphosphate hydrolases"/>
    <property type="match status" value="1"/>
</dbReference>
<gene>
    <name evidence="5" type="ORF">ACD_4C00086G0009</name>
</gene>
<dbReference type="GO" id="GO:0005886">
    <property type="term" value="C:plasma membrane"/>
    <property type="evidence" value="ECO:0007669"/>
    <property type="project" value="TreeGrafter"/>
</dbReference>
<evidence type="ECO:0000256" key="2">
    <source>
        <dbReference type="ARBA" id="ARBA00022741"/>
    </source>
</evidence>
<comment type="similarity">
    <text evidence="1">Belongs to the GSP E family.</text>
</comment>
<comment type="caution">
    <text evidence="5">The sequence shown here is derived from an EMBL/GenBank/DDBJ whole genome shotgun (WGS) entry which is preliminary data.</text>
</comment>
<organism evidence="5">
    <name type="scientific">uncultured bacterium</name>
    <name type="common">gcode 4</name>
    <dbReference type="NCBI Taxonomy" id="1234023"/>
    <lineage>
        <taxon>Bacteria</taxon>
        <taxon>environmental samples</taxon>
    </lineage>
</organism>
<evidence type="ECO:0000256" key="1">
    <source>
        <dbReference type="ARBA" id="ARBA00006611"/>
    </source>
</evidence>
<dbReference type="AlphaFoldDB" id="K2FVN9"/>
<dbReference type="InterPro" id="IPR027417">
    <property type="entry name" value="P-loop_NTPase"/>
</dbReference>
<dbReference type="EMBL" id="AMFJ01000602">
    <property type="protein sequence ID" value="EKE27018.1"/>
    <property type="molecule type" value="Genomic_DNA"/>
</dbReference>
<dbReference type="Gene3D" id="3.30.450.90">
    <property type="match status" value="1"/>
</dbReference>
<dbReference type="PANTHER" id="PTHR30258:SF3">
    <property type="entry name" value="SLL1921 PROTEIN"/>
    <property type="match status" value="1"/>
</dbReference>
<dbReference type="CDD" id="cd01129">
    <property type="entry name" value="PulE-GspE-like"/>
    <property type="match status" value="1"/>
</dbReference>
<evidence type="ECO:0000256" key="3">
    <source>
        <dbReference type="ARBA" id="ARBA00022840"/>
    </source>
</evidence>
<dbReference type="GO" id="GO:0016887">
    <property type="term" value="F:ATP hydrolysis activity"/>
    <property type="evidence" value="ECO:0007669"/>
    <property type="project" value="TreeGrafter"/>
</dbReference>
<protein>
    <submittedName>
        <fullName evidence="5">General secretion pathway protein E</fullName>
    </submittedName>
</protein>
<evidence type="ECO:0000259" key="4">
    <source>
        <dbReference type="Pfam" id="PF00437"/>
    </source>
</evidence>
<keyword evidence="2" id="KW-0547">Nucleotide-binding</keyword>
<accession>K2FVN9</accession>
<feature type="domain" description="Bacterial type II secretion system protein E" evidence="4">
    <location>
        <begin position="37"/>
        <end position="417"/>
    </location>
</feature>
<dbReference type="InterPro" id="IPR001482">
    <property type="entry name" value="T2SS/T4SS_dom"/>
</dbReference>
<dbReference type="Pfam" id="PF00437">
    <property type="entry name" value="T2SSE"/>
    <property type="match status" value="1"/>
</dbReference>
<sequence>MKIDKIFDFRDKNNGSNDVWSLFISEKNDNTNNKDLDINEIFHEAIKKWASDIHIEPDENVLNIRFRVDWHLIHHKTFGENFKSVVIAKIKVLWWLKIDERRLPQDWKAIFKDIESSDQIDLRISIIPTIYWEKAAIRLLKKENEWINLRSIWILPMNMVKIKKHLSDNFWLCLVVWPTWSWKSTTLYAMLSTFDTNEKNISTLEDPVEYRIKWVNHTQINPAINFNFADWLRSLLRQDPDIIMVWEIRDSETSKLAVEASITWHLVFSTIHANSSVSTIQRLINLWIDPLLIVSSIRLIISQRLARKLCNHCKIKYVPDEQVKNKIIKRIWRYLNEEELFLYRANENWCEHCNSKWHKWRTWIYEILEMTEWLEKLILSWASKTQLEIQAIWDWMINIKDDSLLKVVLWEISLEEVFNILGT</sequence>
<dbReference type="GO" id="GO:0005524">
    <property type="term" value="F:ATP binding"/>
    <property type="evidence" value="ECO:0007669"/>
    <property type="project" value="UniProtKB-KW"/>
</dbReference>
<dbReference type="Gene3D" id="3.40.50.300">
    <property type="entry name" value="P-loop containing nucleotide triphosphate hydrolases"/>
    <property type="match status" value="1"/>
</dbReference>
<evidence type="ECO:0000313" key="5">
    <source>
        <dbReference type="EMBL" id="EKE27018.1"/>
    </source>
</evidence>